<dbReference type="InterPro" id="IPR001750">
    <property type="entry name" value="ND/Mrp_TM"/>
</dbReference>
<dbReference type="OrthoDB" id="101192at2157"/>
<proteinExistence type="predicted"/>
<feature type="transmembrane region" description="Helical" evidence="6">
    <location>
        <begin position="131"/>
        <end position="151"/>
    </location>
</feature>
<dbReference type="Pfam" id="PF00361">
    <property type="entry name" value="Proton_antipo_M"/>
    <property type="match status" value="1"/>
</dbReference>
<feature type="transmembrane region" description="Helical" evidence="6">
    <location>
        <begin position="453"/>
        <end position="476"/>
    </location>
</feature>
<dbReference type="PANTHER" id="PTHR42703">
    <property type="entry name" value="NADH DEHYDROGENASE"/>
    <property type="match status" value="1"/>
</dbReference>
<keyword evidence="5 6" id="KW-0472">Membrane</keyword>
<feature type="transmembrane region" description="Helical" evidence="6">
    <location>
        <begin position="108"/>
        <end position="125"/>
    </location>
</feature>
<dbReference type="InterPro" id="IPR050586">
    <property type="entry name" value="CPA3_Na-H_Antiporter_D"/>
</dbReference>
<gene>
    <name evidence="8" type="primary">mrpD2</name>
    <name evidence="8" type="ORF">AArcSl_1260</name>
</gene>
<dbReference type="AlphaFoldDB" id="A0A343TIH0"/>
<dbReference type="GO" id="GO:0005886">
    <property type="term" value="C:plasma membrane"/>
    <property type="evidence" value="ECO:0007669"/>
    <property type="project" value="UniProtKB-SubCell"/>
</dbReference>
<dbReference type="PANTHER" id="PTHR42703:SF1">
    <property type="entry name" value="NA(+)_H(+) ANTIPORTER SUBUNIT D1"/>
    <property type="match status" value="1"/>
</dbReference>
<feature type="transmembrane region" description="Helical" evidence="6">
    <location>
        <begin position="209"/>
        <end position="232"/>
    </location>
</feature>
<name>A0A343TIH0_9EURY</name>
<evidence type="ECO:0000259" key="7">
    <source>
        <dbReference type="Pfam" id="PF00361"/>
    </source>
</evidence>
<dbReference type="KEGG" id="hdf:AArcSl_1260"/>
<feature type="domain" description="NADH:quinone oxidoreductase/Mrp antiporter transmembrane" evidence="7">
    <location>
        <begin position="129"/>
        <end position="424"/>
    </location>
</feature>
<dbReference type="RefSeq" id="WP_119816583.1">
    <property type="nucleotide sequence ID" value="NZ_CP025066.1"/>
</dbReference>
<feature type="transmembrane region" description="Helical" evidence="6">
    <location>
        <begin position="375"/>
        <end position="397"/>
    </location>
</feature>
<reference evidence="9" key="1">
    <citation type="submission" date="2017-11" db="EMBL/GenBank/DDBJ databases">
        <title>Phenotypic and genomic properties of facultatively anaerobic sulfur-reducing natronoarchaea from hypersaline soda lakes.</title>
        <authorList>
            <person name="Sorokin D.Y."/>
            <person name="Kublanov I.V."/>
            <person name="Roman P."/>
            <person name="Sinninghe Damste J.S."/>
            <person name="Golyshin P.N."/>
            <person name="Rojo D."/>
            <person name="Ciordia S."/>
            <person name="Mena M.D.C."/>
            <person name="Ferrer M."/>
            <person name="Messina E."/>
            <person name="Smedile F."/>
            <person name="La Spada G."/>
            <person name="La Cono V."/>
            <person name="Yakimov M.M."/>
        </authorList>
    </citation>
    <scope>NUCLEOTIDE SEQUENCE [LARGE SCALE GENOMIC DNA]</scope>
    <source>
        <strain evidence="9">AArc-Sl</strain>
    </source>
</reference>
<feature type="transmembrane region" description="Helical" evidence="6">
    <location>
        <begin position="6"/>
        <end position="25"/>
    </location>
</feature>
<sequence>MIEIGWALPGAIAIPYLGMIAALLVPRRIPRSGWGIAAISLSITVAVSLPVALEVAHHGTLRFQFIDVFGVAVVPFLADGVSATLVVVNSTMMAGALVYTRTEGPRGTLFYTGWLLLAGSINGLAVIGSLFYLVVFLEITSLTIITLVAASDKEGATFAAIKYLFLAASGGIVALLGVGMVFVRTDSLLLSELPDAIAEIGYTDPQLQVAFGLILLGLSMKIGLFPFHGWLADAHAAAPDAVSALISGAVPALAVFVFLRILVTGFTIEFLATHPTLVTVFLYGMVGIMLVGNLAALFQRHIKLMLAYSTIAQFGLVLVGVALVNETAFQGAIVQMAGHGFAKGGLFILAGMLYLRFDARTIDEYAGVAKRAPLLAGTFVVLAISMIGLPPTVGFIGKWYIALGAIEEGAFLVAVLVVVSTLLTLGYTLPFINAMYFRSDREDRTERPGVTRGMVAIVVTAAALGIVLGLGSRWIVEVLVIT</sequence>
<evidence type="ECO:0000313" key="8">
    <source>
        <dbReference type="EMBL" id="AUX08892.1"/>
    </source>
</evidence>
<feature type="transmembrane region" description="Helical" evidence="6">
    <location>
        <begin position="336"/>
        <end position="355"/>
    </location>
</feature>
<feature type="transmembrane region" description="Helical" evidence="6">
    <location>
        <begin position="163"/>
        <end position="183"/>
    </location>
</feature>
<feature type="transmembrane region" description="Helical" evidence="6">
    <location>
        <begin position="244"/>
        <end position="268"/>
    </location>
</feature>
<comment type="subcellular location">
    <subcellularLocation>
        <location evidence="1">Cell membrane</location>
        <topology evidence="1">Multi-pass membrane protein</topology>
    </subcellularLocation>
</comment>
<keyword evidence="3 6" id="KW-0812">Transmembrane</keyword>
<feature type="transmembrane region" description="Helical" evidence="6">
    <location>
        <begin position="65"/>
        <end position="88"/>
    </location>
</feature>
<feature type="transmembrane region" description="Helical" evidence="6">
    <location>
        <begin position="32"/>
        <end position="53"/>
    </location>
</feature>
<evidence type="ECO:0000256" key="1">
    <source>
        <dbReference type="ARBA" id="ARBA00004651"/>
    </source>
</evidence>
<dbReference type="Proteomes" id="UP000263012">
    <property type="component" value="Chromosome"/>
</dbReference>
<keyword evidence="9" id="KW-1185">Reference proteome</keyword>
<evidence type="ECO:0000256" key="6">
    <source>
        <dbReference type="SAM" id="Phobius"/>
    </source>
</evidence>
<dbReference type="GeneID" id="37877608"/>
<keyword evidence="2" id="KW-1003">Cell membrane</keyword>
<evidence type="ECO:0000256" key="4">
    <source>
        <dbReference type="ARBA" id="ARBA00022989"/>
    </source>
</evidence>
<evidence type="ECO:0000256" key="3">
    <source>
        <dbReference type="ARBA" id="ARBA00022692"/>
    </source>
</evidence>
<organism evidence="8 9">
    <name type="scientific">Halalkaliarchaeum desulfuricum</name>
    <dbReference type="NCBI Taxonomy" id="2055893"/>
    <lineage>
        <taxon>Archaea</taxon>
        <taxon>Methanobacteriati</taxon>
        <taxon>Methanobacteriota</taxon>
        <taxon>Stenosarchaea group</taxon>
        <taxon>Halobacteria</taxon>
        <taxon>Halobacteriales</taxon>
        <taxon>Haloferacaceae</taxon>
        <taxon>Halalkaliarchaeum</taxon>
    </lineage>
</organism>
<feature type="transmembrane region" description="Helical" evidence="6">
    <location>
        <begin position="305"/>
        <end position="324"/>
    </location>
</feature>
<feature type="transmembrane region" description="Helical" evidence="6">
    <location>
        <begin position="409"/>
        <end position="432"/>
    </location>
</feature>
<protein>
    <submittedName>
        <fullName evidence="8">Multicomponent Na+:H+ antiporter subunit D</fullName>
    </submittedName>
</protein>
<accession>A0A343TIH0</accession>
<feature type="transmembrane region" description="Helical" evidence="6">
    <location>
        <begin position="280"/>
        <end position="298"/>
    </location>
</feature>
<evidence type="ECO:0000256" key="5">
    <source>
        <dbReference type="ARBA" id="ARBA00023136"/>
    </source>
</evidence>
<evidence type="ECO:0000313" key="9">
    <source>
        <dbReference type="Proteomes" id="UP000263012"/>
    </source>
</evidence>
<evidence type="ECO:0000256" key="2">
    <source>
        <dbReference type="ARBA" id="ARBA00022475"/>
    </source>
</evidence>
<keyword evidence="4 6" id="KW-1133">Transmembrane helix</keyword>
<dbReference type="EMBL" id="CP025066">
    <property type="protein sequence ID" value="AUX08892.1"/>
    <property type="molecule type" value="Genomic_DNA"/>
</dbReference>